<feature type="transmembrane region" description="Helical" evidence="8">
    <location>
        <begin position="33"/>
        <end position="54"/>
    </location>
</feature>
<dbReference type="PANTHER" id="PTHR32309:SF13">
    <property type="entry name" value="FERRIC ENTEROBACTIN TRANSPORT PROTEIN FEPE"/>
    <property type="match status" value="1"/>
</dbReference>
<dbReference type="InterPro" id="IPR003856">
    <property type="entry name" value="LPS_length_determ_N"/>
</dbReference>
<evidence type="ECO:0000256" key="4">
    <source>
        <dbReference type="ARBA" id="ARBA00022989"/>
    </source>
</evidence>
<keyword evidence="5 8" id="KW-0472">Membrane</keyword>
<dbReference type="EMBL" id="BSFI01000008">
    <property type="protein sequence ID" value="GLK68832.1"/>
    <property type="molecule type" value="Genomic_DNA"/>
</dbReference>
<evidence type="ECO:0000313" key="11">
    <source>
        <dbReference type="Proteomes" id="UP001143372"/>
    </source>
</evidence>
<sequence>MADVPNGGYRGSSSDGAWPEAFAMLAARLRRSIWLVLVFAIAGAALGLAARAALPQKFSATAQILIDPRGMNVFSNEPVNSQLDANAAVNFVESQMQVIGSERVLARVIRDESLSEDLKSGDDDAISPAETQQGDPAGDMRLRPSLGVDGKPVDPAALNALSRAITIKRNERSYIVDVTASARTPELAARLANGVVKAFIDEDAASRAEAGRRLTGELTGRLDELRKRLQDSESKAEEFRRQNGLVASGDKLIVEQKLGEAVTELSASQARLSRAEGRVDQLDRAQRDLGSLGALTPTEDMRTISYLIERLSAARENLAELSLNLGARHPALASARSRVSEIDSRIVGELNRIREAAKADLNRARAEQQGLTQTVAALSADVSKARQAQIELRSLSQDVEANKALLATFETRAREANEFGRIATVNLRVVSVALPTEGRSALFGAIVFAIVGALVGVILAIGLVTLLALLSIGESRVPAFVARERVAVRTPPASGAGAGDHVRRAARAS</sequence>
<feature type="transmembrane region" description="Helical" evidence="8">
    <location>
        <begin position="441"/>
        <end position="470"/>
    </location>
</feature>
<evidence type="ECO:0000256" key="8">
    <source>
        <dbReference type="SAM" id="Phobius"/>
    </source>
</evidence>
<reference evidence="10" key="2">
    <citation type="submission" date="2023-01" db="EMBL/GenBank/DDBJ databases">
        <authorList>
            <person name="Sun Q."/>
            <person name="Evtushenko L."/>
        </authorList>
    </citation>
    <scope>NUCLEOTIDE SEQUENCE</scope>
    <source>
        <strain evidence="10">VKM B-2347</strain>
    </source>
</reference>
<reference evidence="10" key="1">
    <citation type="journal article" date="2014" name="Int. J. Syst. Evol. Microbiol.">
        <title>Complete genome sequence of Corynebacterium casei LMG S-19264T (=DSM 44701T), isolated from a smear-ripened cheese.</title>
        <authorList>
            <consortium name="US DOE Joint Genome Institute (JGI-PGF)"/>
            <person name="Walter F."/>
            <person name="Albersmeier A."/>
            <person name="Kalinowski J."/>
            <person name="Ruckert C."/>
        </authorList>
    </citation>
    <scope>NUCLEOTIDE SEQUENCE</scope>
    <source>
        <strain evidence="10">VKM B-2347</strain>
    </source>
</reference>
<dbReference type="InterPro" id="IPR050445">
    <property type="entry name" value="Bact_polysacc_biosynth/exp"/>
</dbReference>
<feature type="region of interest" description="Disordered" evidence="7">
    <location>
        <begin position="116"/>
        <end position="149"/>
    </location>
</feature>
<evidence type="ECO:0000256" key="2">
    <source>
        <dbReference type="ARBA" id="ARBA00022475"/>
    </source>
</evidence>
<evidence type="ECO:0000256" key="1">
    <source>
        <dbReference type="ARBA" id="ARBA00004651"/>
    </source>
</evidence>
<name>A0A9W6MWH6_9HYPH</name>
<proteinExistence type="predicted"/>
<accession>A0A9W6MWH6</accession>
<gene>
    <name evidence="10" type="ORF">GCM10008179_24700</name>
</gene>
<dbReference type="Proteomes" id="UP001143372">
    <property type="component" value="Unassembled WGS sequence"/>
</dbReference>
<comment type="subcellular location">
    <subcellularLocation>
        <location evidence="1">Cell membrane</location>
        <topology evidence="1">Multi-pass membrane protein</topology>
    </subcellularLocation>
</comment>
<dbReference type="GO" id="GO:0004713">
    <property type="term" value="F:protein tyrosine kinase activity"/>
    <property type="evidence" value="ECO:0007669"/>
    <property type="project" value="TreeGrafter"/>
</dbReference>
<feature type="domain" description="Polysaccharide chain length determinant N-terminal" evidence="9">
    <location>
        <begin position="25"/>
        <end position="111"/>
    </location>
</feature>
<evidence type="ECO:0000256" key="3">
    <source>
        <dbReference type="ARBA" id="ARBA00022692"/>
    </source>
</evidence>
<organism evidence="10 11">
    <name type="scientific">Hansschlegelia plantiphila</name>
    <dbReference type="NCBI Taxonomy" id="374655"/>
    <lineage>
        <taxon>Bacteria</taxon>
        <taxon>Pseudomonadati</taxon>
        <taxon>Pseudomonadota</taxon>
        <taxon>Alphaproteobacteria</taxon>
        <taxon>Hyphomicrobiales</taxon>
        <taxon>Methylopilaceae</taxon>
        <taxon>Hansschlegelia</taxon>
    </lineage>
</organism>
<comment type="caution">
    <text evidence="10">The sequence shown here is derived from an EMBL/GenBank/DDBJ whole genome shotgun (WGS) entry which is preliminary data.</text>
</comment>
<keyword evidence="2" id="KW-1003">Cell membrane</keyword>
<evidence type="ECO:0000256" key="5">
    <source>
        <dbReference type="ARBA" id="ARBA00023136"/>
    </source>
</evidence>
<keyword evidence="3 8" id="KW-0812">Transmembrane</keyword>
<evidence type="ECO:0000256" key="7">
    <source>
        <dbReference type="SAM" id="MobiDB-lite"/>
    </source>
</evidence>
<evidence type="ECO:0000259" key="9">
    <source>
        <dbReference type="Pfam" id="PF02706"/>
    </source>
</evidence>
<keyword evidence="11" id="KW-1185">Reference proteome</keyword>
<evidence type="ECO:0000256" key="6">
    <source>
        <dbReference type="SAM" id="Coils"/>
    </source>
</evidence>
<dbReference type="AlphaFoldDB" id="A0A9W6MWH6"/>
<keyword evidence="4 8" id="KW-1133">Transmembrane helix</keyword>
<feature type="coiled-coil region" evidence="6">
    <location>
        <begin position="347"/>
        <end position="381"/>
    </location>
</feature>
<dbReference type="Pfam" id="PF02706">
    <property type="entry name" value="Wzz"/>
    <property type="match status" value="1"/>
</dbReference>
<feature type="coiled-coil region" evidence="6">
    <location>
        <begin position="215"/>
        <end position="285"/>
    </location>
</feature>
<evidence type="ECO:0000313" key="10">
    <source>
        <dbReference type="EMBL" id="GLK68832.1"/>
    </source>
</evidence>
<protein>
    <recommendedName>
        <fullName evidence="9">Polysaccharide chain length determinant N-terminal domain-containing protein</fullName>
    </recommendedName>
</protein>
<keyword evidence="6" id="KW-0175">Coiled coil</keyword>
<dbReference type="GO" id="GO:0005886">
    <property type="term" value="C:plasma membrane"/>
    <property type="evidence" value="ECO:0007669"/>
    <property type="project" value="UniProtKB-SubCell"/>
</dbReference>
<dbReference type="PANTHER" id="PTHR32309">
    <property type="entry name" value="TYROSINE-PROTEIN KINASE"/>
    <property type="match status" value="1"/>
</dbReference>